<dbReference type="PANTHER" id="PTHR11785:SF528">
    <property type="entry name" value="AMINO ACID TRANSPORTER PROTEIN JHI-21"/>
    <property type="match status" value="1"/>
</dbReference>
<sequence length="160" mass="16724">MAESKVTEKSTTSKGGDKESTSVKLKKELGLHNAVAIIVGVIVGSGIFVSPKGVLLEAGSVGTSLIIWGLCGLISLIGALCYAELGTCILKSGSDYAYIMESFGHLPAFLYLWVALIIIMPTGNAITALTFANYIIQPLFPDCEAPTIAVTLLAALCISK</sequence>
<feature type="transmembrane region" description="Helical" evidence="5">
    <location>
        <begin position="110"/>
        <end position="136"/>
    </location>
</feature>
<dbReference type="Gene3D" id="1.20.1740.10">
    <property type="entry name" value="Amino acid/polyamine transporter I"/>
    <property type="match status" value="1"/>
</dbReference>
<name>A0ABD3XZ04_SINWO</name>
<keyword evidence="4 5" id="KW-0472">Membrane</keyword>
<dbReference type="AlphaFoldDB" id="A0ABD3XZ04"/>
<evidence type="ECO:0000256" key="2">
    <source>
        <dbReference type="ARBA" id="ARBA00022692"/>
    </source>
</evidence>
<dbReference type="PANTHER" id="PTHR11785">
    <property type="entry name" value="AMINO ACID TRANSPORTER"/>
    <property type="match status" value="1"/>
</dbReference>
<dbReference type="InterPro" id="IPR002293">
    <property type="entry name" value="AA/rel_permease1"/>
</dbReference>
<gene>
    <name evidence="6" type="ORF">ACJMK2_002564</name>
</gene>
<feature type="transmembrane region" description="Helical" evidence="5">
    <location>
        <begin position="65"/>
        <end position="90"/>
    </location>
</feature>
<comment type="caution">
    <text evidence="6">The sequence shown here is derived from an EMBL/GenBank/DDBJ whole genome shotgun (WGS) entry which is preliminary data.</text>
</comment>
<dbReference type="InterPro" id="IPR050598">
    <property type="entry name" value="AminoAcid_Transporter"/>
</dbReference>
<organism evidence="6 7">
    <name type="scientific">Sinanodonta woodiana</name>
    <name type="common">Chinese pond mussel</name>
    <name type="synonym">Anodonta woodiana</name>
    <dbReference type="NCBI Taxonomy" id="1069815"/>
    <lineage>
        <taxon>Eukaryota</taxon>
        <taxon>Metazoa</taxon>
        <taxon>Spiralia</taxon>
        <taxon>Lophotrochozoa</taxon>
        <taxon>Mollusca</taxon>
        <taxon>Bivalvia</taxon>
        <taxon>Autobranchia</taxon>
        <taxon>Heteroconchia</taxon>
        <taxon>Palaeoheterodonta</taxon>
        <taxon>Unionida</taxon>
        <taxon>Unionoidea</taxon>
        <taxon>Unionidae</taxon>
        <taxon>Unioninae</taxon>
        <taxon>Sinanodonta</taxon>
    </lineage>
</organism>
<evidence type="ECO:0000256" key="1">
    <source>
        <dbReference type="ARBA" id="ARBA00004141"/>
    </source>
</evidence>
<proteinExistence type="predicted"/>
<evidence type="ECO:0000313" key="7">
    <source>
        <dbReference type="Proteomes" id="UP001634394"/>
    </source>
</evidence>
<dbReference type="EMBL" id="JBJQND010000001">
    <property type="protein sequence ID" value="KAL3890278.1"/>
    <property type="molecule type" value="Genomic_DNA"/>
</dbReference>
<dbReference type="Pfam" id="PF13520">
    <property type="entry name" value="AA_permease_2"/>
    <property type="match status" value="1"/>
</dbReference>
<dbReference type="FunFam" id="1.20.1740.10:FF:000056">
    <property type="entry name" value="Y+L amino acid transporter 2"/>
    <property type="match status" value="1"/>
</dbReference>
<dbReference type="GO" id="GO:0016020">
    <property type="term" value="C:membrane"/>
    <property type="evidence" value="ECO:0007669"/>
    <property type="project" value="UniProtKB-SubCell"/>
</dbReference>
<evidence type="ECO:0000256" key="4">
    <source>
        <dbReference type="ARBA" id="ARBA00023136"/>
    </source>
</evidence>
<reference evidence="6 7" key="1">
    <citation type="submission" date="2024-11" db="EMBL/GenBank/DDBJ databases">
        <title>Chromosome-level genome assembly of the freshwater bivalve Anodonta woodiana.</title>
        <authorList>
            <person name="Chen X."/>
        </authorList>
    </citation>
    <scope>NUCLEOTIDE SEQUENCE [LARGE SCALE GENOMIC DNA]</scope>
    <source>
        <strain evidence="6">MN2024</strain>
        <tissue evidence="6">Gills</tissue>
    </source>
</reference>
<keyword evidence="2 5" id="KW-0812">Transmembrane</keyword>
<evidence type="ECO:0000313" key="6">
    <source>
        <dbReference type="EMBL" id="KAL3890278.1"/>
    </source>
</evidence>
<dbReference type="Proteomes" id="UP001634394">
    <property type="component" value="Unassembled WGS sequence"/>
</dbReference>
<feature type="transmembrane region" description="Helical" evidence="5">
    <location>
        <begin position="29"/>
        <end position="50"/>
    </location>
</feature>
<comment type="subcellular location">
    <subcellularLocation>
        <location evidence="1">Membrane</location>
        <topology evidence="1">Multi-pass membrane protein</topology>
    </subcellularLocation>
</comment>
<keyword evidence="7" id="KW-1185">Reference proteome</keyword>
<keyword evidence="3 5" id="KW-1133">Transmembrane helix</keyword>
<evidence type="ECO:0000256" key="3">
    <source>
        <dbReference type="ARBA" id="ARBA00022989"/>
    </source>
</evidence>
<protein>
    <submittedName>
        <fullName evidence="6">Uncharacterized protein</fullName>
    </submittedName>
</protein>
<evidence type="ECO:0000256" key="5">
    <source>
        <dbReference type="SAM" id="Phobius"/>
    </source>
</evidence>
<accession>A0ABD3XZ04</accession>